<sequence>MMVESMAEPQLVDLATLLEHEIPEGRQSLIDSHTNLARVADYCEGNYLQAPKNGKNAAFQETKNYTIQSLASVAYQINTLAYNFLHMLDLQTDSLSQLESAVHRIAQLVAIHQEKVARREIGVLTTNKANVKQIKITHPAVEERPLKYVRRPVDYTLLDDLGHGIQLKVGKLRAQRDVQKSSEKFGKNAIRTSNINVVNPFTSSSSFDKATDAPKQCGRNHARSTSCCAASVGVHPFRPESVGAPPNIGVVRPSSTSLSSTTSANSGSQYMQGLAAVQRQHSVPATGMPTTQGTVQRYRTTSTGSRGERSEWLPDWVPRNYIEKVIALYDYTADKDDELTFPENAVIYVLKKNSDGWWEGVFNGITGLFPGNYVEPCM</sequence>
<dbReference type="InterPro" id="IPR028457">
    <property type="entry name" value="ABI"/>
</dbReference>
<dbReference type="GO" id="GO:0030027">
    <property type="term" value="C:lamellipodium"/>
    <property type="evidence" value="ECO:0007669"/>
    <property type="project" value="UniProtKB-SubCell"/>
</dbReference>
<dbReference type="InterPro" id="IPR028455">
    <property type="entry name" value="ABI3_SH3"/>
</dbReference>
<dbReference type="OrthoDB" id="2159336at2759"/>
<feature type="compositionally biased region" description="Polar residues" evidence="10">
    <location>
        <begin position="285"/>
        <end position="305"/>
    </location>
</feature>
<evidence type="ECO:0000256" key="1">
    <source>
        <dbReference type="ARBA" id="ARBA00004245"/>
    </source>
</evidence>
<dbReference type="GO" id="GO:0035591">
    <property type="term" value="F:signaling adaptor activity"/>
    <property type="evidence" value="ECO:0007669"/>
    <property type="project" value="TreeGrafter"/>
</dbReference>
<dbReference type="GO" id="GO:0005856">
    <property type="term" value="C:cytoskeleton"/>
    <property type="evidence" value="ECO:0007669"/>
    <property type="project" value="UniProtKB-SubCell"/>
</dbReference>
<accession>A0A7R8W2Z7</accession>
<feature type="region of interest" description="Disordered" evidence="10">
    <location>
        <begin position="285"/>
        <end position="309"/>
    </location>
</feature>
<dbReference type="Pfam" id="PF14604">
    <property type="entry name" value="SH3_9"/>
    <property type="match status" value="1"/>
</dbReference>
<keyword evidence="9" id="KW-0966">Cell projection</keyword>
<comment type="subcellular location">
    <subcellularLocation>
        <location evidence="2">Cell projection</location>
        <location evidence="2">Lamellipodium</location>
    </subcellularLocation>
    <subcellularLocation>
        <location evidence="1">Cytoplasm</location>
        <location evidence="1">Cytoskeleton</location>
    </subcellularLocation>
</comment>
<evidence type="ECO:0000256" key="7">
    <source>
        <dbReference type="ARBA" id="ARBA00023054"/>
    </source>
</evidence>
<evidence type="ECO:0000256" key="5">
    <source>
        <dbReference type="ARBA" id="ARBA00022490"/>
    </source>
</evidence>
<dbReference type="PANTHER" id="PTHR10460">
    <property type="entry name" value="ABL INTERACTOR FAMILY MEMBER"/>
    <property type="match status" value="1"/>
</dbReference>
<evidence type="ECO:0000256" key="9">
    <source>
        <dbReference type="ARBA" id="ARBA00023273"/>
    </source>
</evidence>
<dbReference type="InterPro" id="IPR036028">
    <property type="entry name" value="SH3-like_dom_sf"/>
</dbReference>
<name>A0A7R8W2Z7_9CRUS</name>
<keyword evidence="7" id="KW-0175">Coiled coil</keyword>
<reference evidence="11" key="1">
    <citation type="submission" date="2020-11" db="EMBL/GenBank/DDBJ databases">
        <authorList>
            <person name="Tran Van P."/>
        </authorList>
    </citation>
    <scope>NUCLEOTIDE SEQUENCE</scope>
</reference>
<dbReference type="CDD" id="cd11826">
    <property type="entry name" value="SH3_Abi"/>
    <property type="match status" value="1"/>
</dbReference>
<dbReference type="InterPro" id="IPR001452">
    <property type="entry name" value="SH3_domain"/>
</dbReference>
<comment type="similarity">
    <text evidence="3">Belongs to the ABI family.</text>
</comment>
<protein>
    <submittedName>
        <fullName evidence="11">Uncharacterized protein</fullName>
    </submittedName>
</protein>
<dbReference type="Gene3D" id="6.10.140.1620">
    <property type="match status" value="1"/>
</dbReference>
<evidence type="ECO:0000256" key="3">
    <source>
        <dbReference type="ARBA" id="ARBA00010020"/>
    </source>
</evidence>
<dbReference type="AlphaFoldDB" id="A0A7R8W2Z7"/>
<dbReference type="GO" id="GO:0098858">
    <property type="term" value="C:actin-based cell projection"/>
    <property type="evidence" value="ECO:0007669"/>
    <property type="project" value="TreeGrafter"/>
</dbReference>
<dbReference type="EMBL" id="OB660268">
    <property type="protein sequence ID" value="CAD7223873.1"/>
    <property type="molecule type" value="Genomic_DNA"/>
</dbReference>
<dbReference type="PRINTS" id="PR00452">
    <property type="entry name" value="SH3DOMAIN"/>
</dbReference>
<dbReference type="SUPFAM" id="SSF50044">
    <property type="entry name" value="SH3-domain"/>
    <property type="match status" value="1"/>
</dbReference>
<dbReference type="InterPro" id="IPR012849">
    <property type="entry name" value="Abl-interactor_HHR_dom"/>
</dbReference>
<dbReference type="PROSITE" id="PS50002">
    <property type="entry name" value="SH3"/>
    <property type="match status" value="1"/>
</dbReference>
<dbReference type="PANTHER" id="PTHR10460:SF0">
    <property type="entry name" value="ABELSON INTERACTING PROTEIN, ISOFORM D"/>
    <property type="match status" value="1"/>
</dbReference>
<evidence type="ECO:0000256" key="4">
    <source>
        <dbReference type="ARBA" id="ARBA00022443"/>
    </source>
</evidence>
<keyword evidence="4" id="KW-0728">SH3 domain</keyword>
<evidence type="ECO:0000256" key="2">
    <source>
        <dbReference type="ARBA" id="ARBA00004510"/>
    </source>
</evidence>
<dbReference type="FunFam" id="2.30.30.40:FF:000002">
    <property type="entry name" value="abl interactor 1 isoform X1"/>
    <property type="match status" value="1"/>
</dbReference>
<dbReference type="GO" id="GO:0001764">
    <property type="term" value="P:neuron migration"/>
    <property type="evidence" value="ECO:0007669"/>
    <property type="project" value="TreeGrafter"/>
</dbReference>
<dbReference type="SMART" id="SM00326">
    <property type="entry name" value="SH3"/>
    <property type="match status" value="1"/>
</dbReference>
<evidence type="ECO:0000256" key="6">
    <source>
        <dbReference type="ARBA" id="ARBA00022553"/>
    </source>
</evidence>
<dbReference type="Pfam" id="PF07815">
    <property type="entry name" value="Abi_HHR"/>
    <property type="match status" value="1"/>
</dbReference>
<organism evidence="11">
    <name type="scientific">Cyprideis torosa</name>
    <dbReference type="NCBI Taxonomy" id="163714"/>
    <lineage>
        <taxon>Eukaryota</taxon>
        <taxon>Metazoa</taxon>
        <taxon>Ecdysozoa</taxon>
        <taxon>Arthropoda</taxon>
        <taxon>Crustacea</taxon>
        <taxon>Oligostraca</taxon>
        <taxon>Ostracoda</taxon>
        <taxon>Podocopa</taxon>
        <taxon>Podocopida</taxon>
        <taxon>Cytherocopina</taxon>
        <taxon>Cytheroidea</taxon>
        <taxon>Cytherideidae</taxon>
        <taxon>Cyprideis</taxon>
    </lineage>
</organism>
<dbReference type="GO" id="GO:0017124">
    <property type="term" value="F:SH3 domain binding"/>
    <property type="evidence" value="ECO:0007669"/>
    <property type="project" value="TreeGrafter"/>
</dbReference>
<proteinExistence type="inferred from homology"/>
<gene>
    <name evidence="11" type="ORF">CTOB1V02_LOCUS1848</name>
</gene>
<keyword evidence="8" id="KW-0206">Cytoskeleton</keyword>
<evidence type="ECO:0000256" key="8">
    <source>
        <dbReference type="ARBA" id="ARBA00023212"/>
    </source>
</evidence>
<keyword evidence="6" id="KW-0597">Phosphoprotein</keyword>
<evidence type="ECO:0000256" key="10">
    <source>
        <dbReference type="SAM" id="MobiDB-lite"/>
    </source>
</evidence>
<dbReference type="GO" id="GO:0031209">
    <property type="term" value="C:SCAR complex"/>
    <property type="evidence" value="ECO:0007669"/>
    <property type="project" value="TreeGrafter"/>
</dbReference>
<evidence type="ECO:0000313" key="11">
    <source>
        <dbReference type="EMBL" id="CAD7223873.1"/>
    </source>
</evidence>
<dbReference type="Gene3D" id="2.30.30.40">
    <property type="entry name" value="SH3 Domains"/>
    <property type="match status" value="1"/>
</dbReference>
<keyword evidence="5" id="KW-0963">Cytoplasm</keyword>